<dbReference type="EMBL" id="NWTK01000001">
    <property type="protein sequence ID" value="PKR55717.1"/>
    <property type="molecule type" value="Genomic_DNA"/>
</dbReference>
<sequence length="161" mass="17701">MTSFNCPPNRSPGCPVEGALMVIGGKWKGVVLFHLLDGTKRFNELGRLMPGVTQRMLTRQLRELEQDGVIHREVYAEVPPRVEYSLTKKGESLRAIIIALKDWGEENVPYYAPQPDAKTKPAKSAKLPQPAGAGYETPGKGSKARAKATARMHDQAMESVS</sequence>
<evidence type="ECO:0000313" key="6">
    <source>
        <dbReference type="EMBL" id="PKR55717.1"/>
    </source>
</evidence>
<evidence type="ECO:0000256" key="1">
    <source>
        <dbReference type="ARBA" id="ARBA00023015"/>
    </source>
</evidence>
<keyword evidence="3" id="KW-0804">Transcription</keyword>
<dbReference type="SUPFAM" id="SSF46785">
    <property type="entry name" value="Winged helix' DNA-binding domain"/>
    <property type="match status" value="1"/>
</dbReference>
<keyword evidence="1" id="KW-0805">Transcription regulation</keyword>
<evidence type="ECO:0000313" key="7">
    <source>
        <dbReference type="Proteomes" id="UP000233597"/>
    </source>
</evidence>
<proteinExistence type="predicted"/>
<dbReference type="PANTHER" id="PTHR33204:SF29">
    <property type="entry name" value="TRANSCRIPTIONAL REGULATOR"/>
    <property type="match status" value="1"/>
</dbReference>
<dbReference type="InterPro" id="IPR036390">
    <property type="entry name" value="WH_DNA-bd_sf"/>
</dbReference>
<accession>A0A2N3KZ04</accession>
<dbReference type="PROSITE" id="PS51118">
    <property type="entry name" value="HTH_HXLR"/>
    <property type="match status" value="1"/>
</dbReference>
<comment type="caution">
    <text evidence="6">The sequence shown here is derived from an EMBL/GenBank/DDBJ whole genome shotgun (WGS) entry which is preliminary data.</text>
</comment>
<name>A0A2N3KZ04_9PROT</name>
<dbReference type="OrthoDB" id="9800350at2"/>
<organism evidence="6 7">
    <name type="scientific">Thalassospira marina</name>
    <dbReference type="NCBI Taxonomy" id="2048283"/>
    <lineage>
        <taxon>Bacteria</taxon>
        <taxon>Pseudomonadati</taxon>
        <taxon>Pseudomonadota</taxon>
        <taxon>Alphaproteobacteria</taxon>
        <taxon>Rhodospirillales</taxon>
        <taxon>Thalassospiraceae</taxon>
        <taxon>Thalassospira</taxon>
    </lineage>
</organism>
<dbReference type="InterPro" id="IPR036388">
    <property type="entry name" value="WH-like_DNA-bd_sf"/>
</dbReference>
<reference evidence="6 7" key="1">
    <citation type="submission" date="2017-09" db="EMBL/GenBank/DDBJ databases">
        <title>Biodiversity and function of Thalassospira species in the particle-attached aromatic-hydrocarbon-degrading consortia from the surface seawater of the South China Sea.</title>
        <authorList>
            <person name="Dong C."/>
            <person name="Liu R."/>
            <person name="Shao Z."/>
        </authorList>
    </citation>
    <scope>NUCLEOTIDE SEQUENCE [LARGE SCALE GENOMIC DNA]</scope>
    <source>
        <strain evidence="6 7">CSC1P2</strain>
    </source>
</reference>
<evidence type="ECO:0000256" key="2">
    <source>
        <dbReference type="ARBA" id="ARBA00023125"/>
    </source>
</evidence>
<dbReference type="PANTHER" id="PTHR33204">
    <property type="entry name" value="TRANSCRIPTIONAL REGULATOR, MARR FAMILY"/>
    <property type="match status" value="1"/>
</dbReference>
<protein>
    <submittedName>
        <fullName evidence="6">Transcriptional regulator</fullName>
    </submittedName>
</protein>
<evidence type="ECO:0000256" key="3">
    <source>
        <dbReference type="ARBA" id="ARBA00023163"/>
    </source>
</evidence>
<dbReference type="Pfam" id="PF01638">
    <property type="entry name" value="HxlR"/>
    <property type="match status" value="1"/>
</dbReference>
<dbReference type="Proteomes" id="UP000233597">
    <property type="component" value="Unassembled WGS sequence"/>
</dbReference>
<feature type="domain" description="HTH hxlR-type" evidence="5">
    <location>
        <begin position="14"/>
        <end position="112"/>
    </location>
</feature>
<feature type="compositionally biased region" description="Basic and acidic residues" evidence="4">
    <location>
        <begin position="151"/>
        <end position="161"/>
    </location>
</feature>
<evidence type="ECO:0000256" key="4">
    <source>
        <dbReference type="SAM" id="MobiDB-lite"/>
    </source>
</evidence>
<gene>
    <name evidence="6" type="ORF">COO20_00370</name>
</gene>
<dbReference type="InterPro" id="IPR002577">
    <property type="entry name" value="HTH_HxlR"/>
</dbReference>
<keyword evidence="2" id="KW-0238">DNA-binding</keyword>
<feature type="region of interest" description="Disordered" evidence="4">
    <location>
        <begin position="112"/>
        <end position="161"/>
    </location>
</feature>
<dbReference type="GO" id="GO:0003677">
    <property type="term" value="F:DNA binding"/>
    <property type="evidence" value="ECO:0007669"/>
    <property type="project" value="UniProtKB-KW"/>
</dbReference>
<dbReference type="Gene3D" id="1.10.10.10">
    <property type="entry name" value="Winged helix-like DNA-binding domain superfamily/Winged helix DNA-binding domain"/>
    <property type="match status" value="1"/>
</dbReference>
<evidence type="ECO:0000259" key="5">
    <source>
        <dbReference type="PROSITE" id="PS51118"/>
    </source>
</evidence>
<dbReference type="AlphaFoldDB" id="A0A2N3KZ04"/>